<dbReference type="HOGENOM" id="CLU_000288_81_2_1"/>
<protein>
    <recommendedName>
        <fullName evidence="1">non-specific serine/threonine protein kinase</fullName>
        <ecNumber evidence="1">2.7.11.1</ecNumber>
    </recommendedName>
</protein>
<evidence type="ECO:0000256" key="3">
    <source>
        <dbReference type="ARBA" id="ARBA00022679"/>
    </source>
</evidence>
<evidence type="ECO:0000256" key="4">
    <source>
        <dbReference type="ARBA" id="ARBA00022741"/>
    </source>
</evidence>
<evidence type="ECO:0000256" key="7">
    <source>
        <dbReference type="ARBA" id="ARBA00047899"/>
    </source>
</evidence>
<dbReference type="Pfam" id="PF00069">
    <property type="entry name" value="Pkinase"/>
    <property type="match status" value="2"/>
</dbReference>
<evidence type="ECO:0000256" key="6">
    <source>
        <dbReference type="ARBA" id="ARBA00022840"/>
    </source>
</evidence>
<sequence length="526" mass="59763">MSCSSNDKPKAEEDVFEHLSAPVECVQDYVPGGLHPVHLGDMVGRYKMLRKLGYGGYSTVWLAQDISLINSDTGGYVALKIVRADRDCAKEIQCYDTLRTSSGRHPGASYIMMLLDYFTIQGPNGKHDCLAYEVLGPSIASVVRDSDGMDTTAYLTLPSARKIIYQVLLALDYIHSVGLVHGDIYHGNVLFILRDLSQESSDDLCQPHSQVSADVKRIKGSRQPGDIRRLTLDWPLNELISPKGDVKLSDLGNSFFKHDPPSKPEAPLEYRSPEIILDNRISMAQDCWAFACFAYSLLTNTSLFDLAFLYDENAQNDEHLLQLFSLLGPLPAWLKQSWPRYDVYFNENGQPQKFIVDDDAFSYSELDDLPEEDHQSTPQDTESDGHQQQLDEVLSNRNRLGKPHEFFDPDLYPSIVTLRERKQRKAREDPRSLADFVALYPPLSEKWSFEKHPDMQSAESELALDFLQGLLTYEPDRRPSTKELLQHAWIRTYCASDEQTVQKAEIPPRNKRKRSTKANESESDEM</sequence>
<dbReference type="AlphaFoldDB" id="A0A0D1YA58"/>
<keyword evidence="2" id="KW-0723">Serine/threonine-protein kinase</keyword>
<keyword evidence="4 9" id="KW-0547">Nucleotide-binding</keyword>
<dbReference type="Gene3D" id="3.30.200.20">
    <property type="entry name" value="Phosphorylase Kinase, domain 1"/>
    <property type="match status" value="1"/>
</dbReference>
<feature type="compositionally biased region" description="Polar residues" evidence="10">
    <location>
        <begin position="376"/>
        <end position="390"/>
    </location>
</feature>
<dbReference type="VEuPathDB" id="FungiDB:PV08_09109"/>
<dbReference type="SMART" id="SM00220">
    <property type="entry name" value="S_TKc"/>
    <property type="match status" value="1"/>
</dbReference>
<dbReference type="EC" id="2.7.11.1" evidence="1"/>
<feature type="region of interest" description="Disordered" evidence="10">
    <location>
        <begin position="369"/>
        <end position="390"/>
    </location>
</feature>
<keyword evidence="3" id="KW-0808">Transferase</keyword>
<keyword evidence="5" id="KW-0418">Kinase</keyword>
<keyword evidence="13" id="KW-1185">Reference proteome</keyword>
<feature type="domain" description="Protein kinase" evidence="11">
    <location>
        <begin position="46"/>
        <end position="490"/>
    </location>
</feature>
<dbReference type="Proteomes" id="UP000053328">
    <property type="component" value="Unassembled WGS sequence"/>
</dbReference>
<dbReference type="GeneID" id="27336192"/>
<feature type="binding site" evidence="9">
    <location>
        <position position="80"/>
    </location>
    <ligand>
        <name>ATP</name>
        <dbReference type="ChEBI" id="CHEBI:30616"/>
    </ligand>
</feature>
<evidence type="ECO:0000256" key="8">
    <source>
        <dbReference type="ARBA" id="ARBA00048679"/>
    </source>
</evidence>
<evidence type="ECO:0000256" key="5">
    <source>
        <dbReference type="ARBA" id="ARBA00022777"/>
    </source>
</evidence>
<dbReference type="PANTHER" id="PTHR47634">
    <property type="entry name" value="PROTEIN KINASE DOMAIN-CONTAINING PROTEIN-RELATED"/>
    <property type="match status" value="1"/>
</dbReference>
<dbReference type="PROSITE" id="PS00107">
    <property type="entry name" value="PROTEIN_KINASE_ATP"/>
    <property type="match status" value="1"/>
</dbReference>
<organism evidence="12 13">
    <name type="scientific">Exophiala spinifera</name>
    <dbReference type="NCBI Taxonomy" id="91928"/>
    <lineage>
        <taxon>Eukaryota</taxon>
        <taxon>Fungi</taxon>
        <taxon>Dikarya</taxon>
        <taxon>Ascomycota</taxon>
        <taxon>Pezizomycotina</taxon>
        <taxon>Eurotiomycetes</taxon>
        <taxon>Chaetothyriomycetidae</taxon>
        <taxon>Chaetothyriales</taxon>
        <taxon>Herpotrichiellaceae</taxon>
        <taxon>Exophiala</taxon>
    </lineage>
</organism>
<dbReference type="RefSeq" id="XP_016232052.1">
    <property type="nucleotide sequence ID" value="XM_016383429.1"/>
</dbReference>
<dbReference type="Gene3D" id="1.10.510.10">
    <property type="entry name" value="Transferase(Phosphotransferase) domain 1"/>
    <property type="match status" value="2"/>
</dbReference>
<evidence type="ECO:0000313" key="12">
    <source>
        <dbReference type="EMBL" id="KIW11836.1"/>
    </source>
</evidence>
<evidence type="ECO:0000256" key="10">
    <source>
        <dbReference type="SAM" id="MobiDB-lite"/>
    </source>
</evidence>
<dbReference type="GO" id="GO:0004674">
    <property type="term" value="F:protein serine/threonine kinase activity"/>
    <property type="evidence" value="ECO:0007669"/>
    <property type="project" value="UniProtKB-KW"/>
</dbReference>
<keyword evidence="6 9" id="KW-0067">ATP-binding</keyword>
<dbReference type="InterPro" id="IPR011009">
    <property type="entry name" value="Kinase-like_dom_sf"/>
</dbReference>
<evidence type="ECO:0000313" key="13">
    <source>
        <dbReference type="Proteomes" id="UP000053328"/>
    </source>
</evidence>
<dbReference type="GO" id="GO:0050684">
    <property type="term" value="P:regulation of mRNA processing"/>
    <property type="evidence" value="ECO:0007669"/>
    <property type="project" value="TreeGrafter"/>
</dbReference>
<dbReference type="EMBL" id="KN847498">
    <property type="protein sequence ID" value="KIW11836.1"/>
    <property type="molecule type" value="Genomic_DNA"/>
</dbReference>
<accession>A0A0D1YA58</accession>
<evidence type="ECO:0000256" key="2">
    <source>
        <dbReference type="ARBA" id="ARBA00022527"/>
    </source>
</evidence>
<evidence type="ECO:0000259" key="11">
    <source>
        <dbReference type="PROSITE" id="PS50011"/>
    </source>
</evidence>
<dbReference type="PANTHER" id="PTHR47634:SF9">
    <property type="entry name" value="PROTEIN KINASE DOMAIN-CONTAINING PROTEIN-RELATED"/>
    <property type="match status" value="1"/>
</dbReference>
<dbReference type="PROSITE" id="PS50011">
    <property type="entry name" value="PROTEIN_KINASE_DOM"/>
    <property type="match status" value="1"/>
</dbReference>
<dbReference type="InterPro" id="IPR000719">
    <property type="entry name" value="Prot_kinase_dom"/>
</dbReference>
<dbReference type="InterPro" id="IPR051334">
    <property type="entry name" value="SRPK"/>
</dbReference>
<dbReference type="GO" id="GO:0005524">
    <property type="term" value="F:ATP binding"/>
    <property type="evidence" value="ECO:0007669"/>
    <property type="project" value="UniProtKB-UniRule"/>
</dbReference>
<dbReference type="STRING" id="91928.A0A0D1YA58"/>
<dbReference type="InterPro" id="IPR017441">
    <property type="entry name" value="Protein_kinase_ATP_BS"/>
</dbReference>
<evidence type="ECO:0000256" key="9">
    <source>
        <dbReference type="PROSITE-ProRule" id="PRU10141"/>
    </source>
</evidence>
<comment type="catalytic activity">
    <reaction evidence="7">
        <text>L-threonyl-[protein] + ATP = O-phospho-L-threonyl-[protein] + ADP + H(+)</text>
        <dbReference type="Rhea" id="RHEA:46608"/>
        <dbReference type="Rhea" id="RHEA-COMP:11060"/>
        <dbReference type="Rhea" id="RHEA-COMP:11605"/>
        <dbReference type="ChEBI" id="CHEBI:15378"/>
        <dbReference type="ChEBI" id="CHEBI:30013"/>
        <dbReference type="ChEBI" id="CHEBI:30616"/>
        <dbReference type="ChEBI" id="CHEBI:61977"/>
        <dbReference type="ChEBI" id="CHEBI:456216"/>
        <dbReference type="EC" id="2.7.11.1"/>
    </reaction>
</comment>
<reference evidence="12 13" key="1">
    <citation type="submission" date="2015-01" db="EMBL/GenBank/DDBJ databases">
        <title>The Genome Sequence of Exophiala spinifera CBS89968.</title>
        <authorList>
            <consortium name="The Broad Institute Genomics Platform"/>
            <person name="Cuomo C."/>
            <person name="de Hoog S."/>
            <person name="Gorbushina A."/>
            <person name="Stielow B."/>
            <person name="Teixiera M."/>
            <person name="Abouelleil A."/>
            <person name="Chapman S.B."/>
            <person name="Priest M."/>
            <person name="Young S.K."/>
            <person name="Wortman J."/>
            <person name="Nusbaum C."/>
            <person name="Birren B."/>
        </authorList>
    </citation>
    <scope>NUCLEOTIDE SEQUENCE [LARGE SCALE GENOMIC DNA]</scope>
    <source>
        <strain evidence="12 13">CBS 89968</strain>
    </source>
</reference>
<feature type="region of interest" description="Disordered" evidence="10">
    <location>
        <begin position="500"/>
        <end position="526"/>
    </location>
</feature>
<dbReference type="GO" id="GO:0000245">
    <property type="term" value="P:spliceosomal complex assembly"/>
    <property type="evidence" value="ECO:0007669"/>
    <property type="project" value="TreeGrafter"/>
</dbReference>
<evidence type="ECO:0000256" key="1">
    <source>
        <dbReference type="ARBA" id="ARBA00012513"/>
    </source>
</evidence>
<comment type="catalytic activity">
    <reaction evidence="8">
        <text>L-seryl-[protein] + ATP = O-phospho-L-seryl-[protein] + ADP + H(+)</text>
        <dbReference type="Rhea" id="RHEA:17989"/>
        <dbReference type="Rhea" id="RHEA-COMP:9863"/>
        <dbReference type="Rhea" id="RHEA-COMP:11604"/>
        <dbReference type="ChEBI" id="CHEBI:15378"/>
        <dbReference type="ChEBI" id="CHEBI:29999"/>
        <dbReference type="ChEBI" id="CHEBI:30616"/>
        <dbReference type="ChEBI" id="CHEBI:83421"/>
        <dbReference type="ChEBI" id="CHEBI:456216"/>
        <dbReference type="EC" id="2.7.11.1"/>
    </reaction>
</comment>
<proteinExistence type="predicted"/>
<dbReference type="OrthoDB" id="5979581at2759"/>
<gene>
    <name evidence="12" type="ORF">PV08_09109</name>
</gene>
<dbReference type="SUPFAM" id="SSF56112">
    <property type="entry name" value="Protein kinase-like (PK-like)"/>
    <property type="match status" value="1"/>
</dbReference>
<name>A0A0D1YA58_9EURO</name>